<keyword evidence="2" id="KW-0812">Transmembrane</keyword>
<feature type="domain" description="DUF6534" evidence="3">
    <location>
        <begin position="164"/>
        <end position="248"/>
    </location>
</feature>
<feature type="transmembrane region" description="Helical" evidence="2">
    <location>
        <begin position="155"/>
        <end position="178"/>
    </location>
</feature>
<dbReference type="Pfam" id="PF20152">
    <property type="entry name" value="DUF6534"/>
    <property type="match status" value="1"/>
</dbReference>
<keyword evidence="2" id="KW-1133">Transmembrane helix</keyword>
<reference evidence="4 5" key="1">
    <citation type="journal article" date="2019" name="Nat. Ecol. Evol.">
        <title>Megaphylogeny resolves global patterns of mushroom evolution.</title>
        <authorList>
            <person name="Varga T."/>
            <person name="Krizsan K."/>
            <person name="Foldi C."/>
            <person name="Dima B."/>
            <person name="Sanchez-Garcia M."/>
            <person name="Sanchez-Ramirez S."/>
            <person name="Szollosi G.J."/>
            <person name="Szarkandi J.G."/>
            <person name="Papp V."/>
            <person name="Albert L."/>
            <person name="Andreopoulos W."/>
            <person name="Angelini C."/>
            <person name="Antonin V."/>
            <person name="Barry K.W."/>
            <person name="Bougher N.L."/>
            <person name="Buchanan P."/>
            <person name="Buyck B."/>
            <person name="Bense V."/>
            <person name="Catcheside P."/>
            <person name="Chovatia M."/>
            <person name="Cooper J."/>
            <person name="Damon W."/>
            <person name="Desjardin D."/>
            <person name="Finy P."/>
            <person name="Geml J."/>
            <person name="Haridas S."/>
            <person name="Hughes K."/>
            <person name="Justo A."/>
            <person name="Karasinski D."/>
            <person name="Kautmanova I."/>
            <person name="Kiss B."/>
            <person name="Kocsube S."/>
            <person name="Kotiranta H."/>
            <person name="LaButti K.M."/>
            <person name="Lechner B.E."/>
            <person name="Liimatainen K."/>
            <person name="Lipzen A."/>
            <person name="Lukacs Z."/>
            <person name="Mihaltcheva S."/>
            <person name="Morgado L.N."/>
            <person name="Niskanen T."/>
            <person name="Noordeloos M.E."/>
            <person name="Ohm R.A."/>
            <person name="Ortiz-Santana B."/>
            <person name="Ovrebo C."/>
            <person name="Racz N."/>
            <person name="Riley R."/>
            <person name="Savchenko A."/>
            <person name="Shiryaev A."/>
            <person name="Soop K."/>
            <person name="Spirin V."/>
            <person name="Szebenyi C."/>
            <person name="Tomsovsky M."/>
            <person name="Tulloss R.E."/>
            <person name="Uehling J."/>
            <person name="Grigoriev I.V."/>
            <person name="Vagvolgyi C."/>
            <person name="Papp T."/>
            <person name="Martin F.M."/>
            <person name="Miettinen O."/>
            <person name="Hibbett D.S."/>
            <person name="Nagy L.G."/>
        </authorList>
    </citation>
    <scope>NUCLEOTIDE SEQUENCE [LARGE SCALE GENOMIC DNA]</scope>
    <source>
        <strain evidence="4 5">OMC1185</strain>
    </source>
</reference>
<protein>
    <recommendedName>
        <fullName evidence="3">DUF6534 domain-containing protein</fullName>
    </recommendedName>
</protein>
<name>A0A5C3N479_9AGAM</name>
<evidence type="ECO:0000256" key="1">
    <source>
        <dbReference type="SAM" id="MobiDB-lite"/>
    </source>
</evidence>
<dbReference type="PANTHER" id="PTHR40465">
    <property type="entry name" value="CHROMOSOME 1, WHOLE GENOME SHOTGUN SEQUENCE"/>
    <property type="match status" value="1"/>
</dbReference>
<accession>A0A5C3N479</accession>
<feature type="transmembrane region" description="Helical" evidence="2">
    <location>
        <begin position="198"/>
        <end position="219"/>
    </location>
</feature>
<sequence>MLNPAEVAHGPALIGLFFNILLYGIMITQTFLYYNTFKKDRLWMKIFVMVLFIADTLNSVFDCAWIYQSLIVNFGNSPYLASADWVFGTDPAVTGIISTMVQLFFAWRIWVLTGRMSLALVIAFLSIVSGLSGLGTSIAVGIIPQFVRFQKFQVIVIMWLLTTCICDVAITAVLTWHLRRHKTGFPATDDVVNKIIRLTVQTGMITAIVAIIDLGMFLGSPTGLHLSFNFPLSKLYTNSLMSTLNSRSGWGRYNKTTQDTDEGPNHISIPRDIRKNEVVQLSQSRPEVFVHVESHRMVDMEGKTHASLYGEEASSITVAGSPLPSSLDAETKERKLGSGCDSV</sequence>
<dbReference type="InterPro" id="IPR045339">
    <property type="entry name" value="DUF6534"/>
</dbReference>
<keyword evidence="5" id="KW-1185">Reference proteome</keyword>
<feature type="transmembrane region" description="Helical" evidence="2">
    <location>
        <begin position="118"/>
        <end position="143"/>
    </location>
</feature>
<evidence type="ECO:0000259" key="3">
    <source>
        <dbReference type="Pfam" id="PF20152"/>
    </source>
</evidence>
<evidence type="ECO:0000256" key="2">
    <source>
        <dbReference type="SAM" id="Phobius"/>
    </source>
</evidence>
<proteinExistence type="predicted"/>
<dbReference type="PANTHER" id="PTHR40465:SF1">
    <property type="entry name" value="DUF6534 DOMAIN-CONTAINING PROTEIN"/>
    <property type="match status" value="1"/>
</dbReference>
<feature type="transmembrane region" description="Helical" evidence="2">
    <location>
        <begin position="92"/>
        <end position="111"/>
    </location>
</feature>
<evidence type="ECO:0000313" key="4">
    <source>
        <dbReference type="EMBL" id="TFK52444.1"/>
    </source>
</evidence>
<keyword evidence="2" id="KW-0472">Membrane</keyword>
<dbReference type="OrthoDB" id="3183258at2759"/>
<feature type="transmembrane region" description="Helical" evidence="2">
    <location>
        <begin position="12"/>
        <end position="34"/>
    </location>
</feature>
<gene>
    <name evidence="4" type="ORF">OE88DRAFT_1657711</name>
</gene>
<organism evidence="4 5">
    <name type="scientific">Heliocybe sulcata</name>
    <dbReference type="NCBI Taxonomy" id="5364"/>
    <lineage>
        <taxon>Eukaryota</taxon>
        <taxon>Fungi</taxon>
        <taxon>Dikarya</taxon>
        <taxon>Basidiomycota</taxon>
        <taxon>Agaricomycotina</taxon>
        <taxon>Agaricomycetes</taxon>
        <taxon>Gloeophyllales</taxon>
        <taxon>Gloeophyllaceae</taxon>
        <taxon>Heliocybe</taxon>
    </lineage>
</organism>
<feature type="transmembrane region" description="Helical" evidence="2">
    <location>
        <begin position="46"/>
        <end position="67"/>
    </location>
</feature>
<dbReference type="AlphaFoldDB" id="A0A5C3N479"/>
<evidence type="ECO:0000313" key="5">
    <source>
        <dbReference type="Proteomes" id="UP000305948"/>
    </source>
</evidence>
<dbReference type="Proteomes" id="UP000305948">
    <property type="component" value="Unassembled WGS sequence"/>
</dbReference>
<dbReference type="EMBL" id="ML213509">
    <property type="protein sequence ID" value="TFK52444.1"/>
    <property type="molecule type" value="Genomic_DNA"/>
</dbReference>
<dbReference type="STRING" id="5364.A0A5C3N479"/>
<feature type="region of interest" description="Disordered" evidence="1">
    <location>
        <begin position="319"/>
        <end position="343"/>
    </location>
</feature>